<dbReference type="Gene3D" id="3.90.1720.10">
    <property type="entry name" value="endopeptidase domain like (from Nostoc punctiforme)"/>
    <property type="match status" value="1"/>
</dbReference>
<dbReference type="PANTHER" id="PTHR47053">
    <property type="entry name" value="MUREIN DD-ENDOPEPTIDASE MEPH-RELATED"/>
    <property type="match status" value="1"/>
</dbReference>
<keyword evidence="3" id="KW-0378">Hydrolase</keyword>
<gene>
    <name evidence="7" type="ORF">G9U52_27785</name>
</gene>
<evidence type="ECO:0000313" key="7">
    <source>
        <dbReference type="EMBL" id="NHN33624.1"/>
    </source>
</evidence>
<dbReference type="PROSITE" id="PS51935">
    <property type="entry name" value="NLPC_P60"/>
    <property type="match status" value="1"/>
</dbReference>
<name>A0ABX0JH43_9BACL</name>
<organism evidence="7 8">
    <name type="scientific">Paenibacillus agricola</name>
    <dbReference type="NCBI Taxonomy" id="2716264"/>
    <lineage>
        <taxon>Bacteria</taxon>
        <taxon>Bacillati</taxon>
        <taxon>Bacillota</taxon>
        <taxon>Bacilli</taxon>
        <taxon>Bacillales</taxon>
        <taxon>Paenibacillaceae</taxon>
        <taxon>Paenibacillus</taxon>
    </lineage>
</organism>
<evidence type="ECO:0000256" key="4">
    <source>
        <dbReference type="ARBA" id="ARBA00022807"/>
    </source>
</evidence>
<dbReference type="InterPro" id="IPR051202">
    <property type="entry name" value="Peptidase_C40"/>
</dbReference>
<protein>
    <submittedName>
        <fullName evidence="7">Cell wall lytic activity</fullName>
    </submittedName>
</protein>
<keyword evidence="4" id="KW-0788">Thiol protease</keyword>
<dbReference type="Proteomes" id="UP001165962">
    <property type="component" value="Unassembled WGS sequence"/>
</dbReference>
<comment type="caution">
    <text evidence="7">The sequence shown here is derived from an EMBL/GenBank/DDBJ whole genome shotgun (WGS) entry which is preliminary data.</text>
</comment>
<keyword evidence="2" id="KW-0645">Protease</keyword>
<dbReference type="SUPFAM" id="SSF54001">
    <property type="entry name" value="Cysteine proteinases"/>
    <property type="match status" value="1"/>
</dbReference>
<dbReference type="PANTHER" id="PTHR47053:SF1">
    <property type="entry name" value="MUREIN DD-ENDOPEPTIDASE MEPH-RELATED"/>
    <property type="match status" value="1"/>
</dbReference>
<proteinExistence type="inferred from homology"/>
<feature type="signal peptide" evidence="5">
    <location>
        <begin position="1"/>
        <end position="25"/>
    </location>
</feature>
<evidence type="ECO:0000256" key="5">
    <source>
        <dbReference type="SAM" id="SignalP"/>
    </source>
</evidence>
<dbReference type="InterPro" id="IPR038765">
    <property type="entry name" value="Papain-like_cys_pep_sf"/>
</dbReference>
<keyword evidence="8" id="KW-1185">Reference proteome</keyword>
<reference evidence="7" key="1">
    <citation type="submission" date="2020-03" db="EMBL/GenBank/DDBJ databases">
        <title>Draft sequencing of Paenibacilllus sp. S3N08.</title>
        <authorList>
            <person name="Kim D.-U."/>
        </authorList>
    </citation>
    <scope>NUCLEOTIDE SEQUENCE</scope>
    <source>
        <strain evidence="7">S3N08</strain>
    </source>
</reference>
<dbReference type="InterPro" id="IPR000064">
    <property type="entry name" value="NLP_P60_dom"/>
</dbReference>
<sequence length="250" mass="27348">MKLYLLIAFFTLSLFSLLQTQEVHAAATIGVRIQINDSVVAFPEGTPQPFIERGSGNLYVPLKYLSEQLGFQANQLPLFKNANSGLSPESEHVPLRLIADSLGYRVQWDVTNRVAIIGVDGAYHAPAWYAPKPQSSVLQTAFNYLGVPYVWGGSSPKGFDCSGYVGYIFQQSGIKLPRTSVEMYDSVGTRVNELQEGDLVFFAEGSRTSHVGIYLGNEQFISATSSGGVSVESITTGYWGRKFVGAKRLT</sequence>
<feature type="chain" id="PRO_5047386082" evidence="5">
    <location>
        <begin position="26"/>
        <end position="250"/>
    </location>
</feature>
<evidence type="ECO:0000256" key="3">
    <source>
        <dbReference type="ARBA" id="ARBA00022801"/>
    </source>
</evidence>
<evidence type="ECO:0000313" key="8">
    <source>
        <dbReference type="Proteomes" id="UP001165962"/>
    </source>
</evidence>
<evidence type="ECO:0000256" key="2">
    <source>
        <dbReference type="ARBA" id="ARBA00022670"/>
    </source>
</evidence>
<evidence type="ECO:0000259" key="6">
    <source>
        <dbReference type="PROSITE" id="PS51935"/>
    </source>
</evidence>
<keyword evidence="5" id="KW-0732">Signal</keyword>
<dbReference type="EMBL" id="JAAOIW010000012">
    <property type="protein sequence ID" value="NHN33624.1"/>
    <property type="molecule type" value="Genomic_DNA"/>
</dbReference>
<comment type="similarity">
    <text evidence="1">Belongs to the peptidase C40 family.</text>
</comment>
<accession>A0ABX0JH43</accession>
<dbReference type="Pfam" id="PF00877">
    <property type="entry name" value="NLPC_P60"/>
    <property type="match status" value="1"/>
</dbReference>
<evidence type="ECO:0000256" key="1">
    <source>
        <dbReference type="ARBA" id="ARBA00007074"/>
    </source>
</evidence>
<feature type="domain" description="NlpC/P60" evidence="6">
    <location>
        <begin position="131"/>
        <end position="250"/>
    </location>
</feature>